<gene>
    <name evidence="1" type="ORF">BT93_L5289</name>
</gene>
<proteinExistence type="predicted"/>
<organism evidence="1 2">
    <name type="scientific">Corymbia citriodora subsp. variegata</name>
    <dbReference type="NCBI Taxonomy" id="360336"/>
    <lineage>
        <taxon>Eukaryota</taxon>
        <taxon>Viridiplantae</taxon>
        <taxon>Streptophyta</taxon>
        <taxon>Embryophyta</taxon>
        <taxon>Tracheophyta</taxon>
        <taxon>Spermatophyta</taxon>
        <taxon>Magnoliopsida</taxon>
        <taxon>eudicotyledons</taxon>
        <taxon>Gunneridae</taxon>
        <taxon>Pentapetalae</taxon>
        <taxon>rosids</taxon>
        <taxon>malvids</taxon>
        <taxon>Myrtales</taxon>
        <taxon>Myrtaceae</taxon>
        <taxon>Myrtoideae</taxon>
        <taxon>Eucalypteae</taxon>
        <taxon>Corymbia</taxon>
    </lineage>
</organism>
<comment type="caution">
    <text evidence="1">The sequence shown here is derived from an EMBL/GenBank/DDBJ whole genome shotgun (WGS) entry which is preliminary data.</text>
</comment>
<reference evidence="1" key="1">
    <citation type="submission" date="2020-05" db="EMBL/GenBank/DDBJ databases">
        <title>WGS assembly of Corymbia citriodora subspecies variegata.</title>
        <authorList>
            <person name="Barry K."/>
            <person name="Hundley H."/>
            <person name="Shu S."/>
            <person name="Jenkins J."/>
            <person name="Grimwood J."/>
            <person name="Baten A."/>
        </authorList>
    </citation>
    <scope>NUCLEOTIDE SEQUENCE</scope>
    <source>
        <strain evidence="1">CV2-018</strain>
    </source>
</reference>
<name>A0A8T0CWL6_CORYI</name>
<dbReference type="EMBL" id="MU089603">
    <property type="protein sequence ID" value="KAF7850569.1"/>
    <property type="molecule type" value="Genomic_DNA"/>
</dbReference>
<evidence type="ECO:0000313" key="1">
    <source>
        <dbReference type="EMBL" id="KAF7850569.1"/>
    </source>
</evidence>
<accession>A0A8T0CWL6</accession>
<protein>
    <submittedName>
        <fullName evidence="1">Uncharacterized protein</fullName>
    </submittedName>
</protein>
<dbReference type="Gramene" id="rna-gnl|WGS:JABURB|Cocit.L5289.1">
    <property type="protein sequence ID" value="cds-KAF7850569.1"/>
    <property type="gene ID" value="gene-BT93_L5289"/>
</dbReference>
<dbReference type="AlphaFoldDB" id="A0A8T0CWL6"/>
<evidence type="ECO:0000313" key="2">
    <source>
        <dbReference type="Proteomes" id="UP000806378"/>
    </source>
</evidence>
<keyword evidence="2" id="KW-1185">Reference proteome</keyword>
<dbReference type="Proteomes" id="UP000806378">
    <property type="component" value="Unassembled WGS sequence"/>
</dbReference>
<sequence length="139" mass="14684">MLKQESIEKDKTVDRCLQLKKVLSPVTPRTISSSPISTYKWGSSGLEAHCAGQLSKICEDRAQELEFTSKEMRPGGPGGLPGWGPPPPRPPGFLGGFCNVMGSCLSSLCCCLLIRDCFGRPSGPPGPPGPPGPFGPPHP</sequence>